<dbReference type="SMART" id="SM00562">
    <property type="entry name" value="NDK"/>
    <property type="match status" value="1"/>
</dbReference>
<evidence type="ECO:0000256" key="2">
    <source>
        <dbReference type="ARBA" id="ARBA00017632"/>
    </source>
</evidence>
<feature type="compositionally biased region" description="Polar residues" evidence="9">
    <location>
        <begin position="950"/>
        <end position="959"/>
    </location>
</feature>
<feature type="binding site" evidence="8">
    <location>
        <position position="299"/>
    </location>
    <ligand>
        <name>ATP</name>
        <dbReference type="ChEBI" id="CHEBI:30616"/>
    </ligand>
</feature>
<keyword evidence="6" id="KW-0067">ATP-binding</keyword>
<keyword evidence="7" id="KW-0546">Nucleotide metabolism</keyword>
<evidence type="ECO:0000256" key="9">
    <source>
        <dbReference type="SAM" id="MobiDB-lite"/>
    </source>
</evidence>
<evidence type="ECO:0000313" key="11">
    <source>
        <dbReference type="EMBL" id="KAJ1916144.1"/>
    </source>
</evidence>
<feature type="compositionally biased region" description="Low complexity" evidence="9">
    <location>
        <begin position="1457"/>
        <end position="1470"/>
    </location>
</feature>
<feature type="compositionally biased region" description="Basic and acidic residues" evidence="9">
    <location>
        <begin position="831"/>
        <end position="840"/>
    </location>
</feature>
<feature type="binding site" evidence="8">
    <location>
        <position position="251"/>
    </location>
    <ligand>
        <name>ATP</name>
        <dbReference type="ChEBI" id="CHEBI:30616"/>
    </ligand>
</feature>
<dbReference type="PROSITE" id="PS00469">
    <property type="entry name" value="NDPK"/>
    <property type="match status" value="1"/>
</dbReference>
<feature type="compositionally biased region" description="Basic and acidic residues" evidence="9">
    <location>
        <begin position="741"/>
        <end position="752"/>
    </location>
</feature>
<feature type="binding site" evidence="8">
    <location>
        <position position="309"/>
    </location>
    <ligand>
        <name>ATP</name>
        <dbReference type="ChEBI" id="CHEBI:30616"/>
    </ligand>
</feature>
<dbReference type="PANTHER" id="PTHR46161">
    <property type="entry name" value="NUCLEOSIDE DIPHOSPHATE KINASE"/>
    <property type="match status" value="1"/>
</dbReference>
<evidence type="ECO:0000256" key="7">
    <source>
        <dbReference type="ARBA" id="ARBA00023080"/>
    </source>
</evidence>
<dbReference type="OrthoDB" id="2162449at2759"/>
<protein>
    <recommendedName>
        <fullName evidence="2">Nucleoside diphosphate kinase</fullName>
    </recommendedName>
</protein>
<gene>
    <name evidence="11" type="primary">NME9</name>
    <name evidence="11" type="ORF">H4219_003945</name>
</gene>
<feature type="compositionally biased region" description="Low complexity" evidence="9">
    <location>
        <begin position="923"/>
        <end position="934"/>
    </location>
</feature>
<comment type="caution">
    <text evidence="11">The sequence shown here is derived from an EMBL/GenBank/DDBJ whole genome shotgun (WGS) entry which is preliminary data.</text>
</comment>
<dbReference type="GO" id="GO:0016301">
    <property type="term" value="F:kinase activity"/>
    <property type="evidence" value="ECO:0007669"/>
    <property type="project" value="UniProtKB-KW"/>
</dbReference>
<feature type="compositionally biased region" description="Basic and acidic residues" evidence="9">
    <location>
        <begin position="871"/>
        <end position="892"/>
    </location>
</feature>
<feature type="compositionally biased region" description="Polar residues" evidence="9">
    <location>
        <begin position="1500"/>
        <end position="1530"/>
    </location>
</feature>
<feature type="domain" description="Nucleoside diphosphate kinase-like" evidence="10">
    <location>
        <begin position="183"/>
        <end position="336"/>
    </location>
</feature>
<keyword evidence="4" id="KW-0547">Nucleotide-binding</keyword>
<dbReference type="Gene3D" id="3.30.70.141">
    <property type="entry name" value="Nucleoside diphosphate kinase-like domain"/>
    <property type="match status" value="2"/>
</dbReference>
<dbReference type="EMBL" id="JANBPU010000113">
    <property type="protein sequence ID" value="KAJ1916144.1"/>
    <property type="molecule type" value="Genomic_DNA"/>
</dbReference>
<dbReference type="PANTHER" id="PTHR46161:SF3">
    <property type="entry name" value="NUCLEOSIDE DIPHOSPHATE KINASE DDB_G0292928-RELATED"/>
    <property type="match status" value="1"/>
</dbReference>
<feature type="compositionally biased region" description="Low complexity" evidence="9">
    <location>
        <begin position="964"/>
        <end position="980"/>
    </location>
</feature>
<feature type="compositionally biased region" description="Basic and acidic residues" evidence="9">
    <location>
        <begin position="1546"/>
        <end position="1578"/>
    </location>
</feature>
<feature type="compositionally biased region" description="Basic and acidic residues" evidence="9">
    <location>
        <begin position="694"/>
        <end position="711"/>
    </location>
</feature>
<feature type="compositionally biased region" description="Low complexity" evidence="9">
    <location>
        <begin position="1241"/>
        <end position="1274"/>
    </location>
</feature>
<keyword evidence="12" id="KW-1185">Reference proteome</keyword>
<feature type="compositionally biased region" description="Polar residues" evidence="9">
    <location>
        <begin position="393"/>
        <end position="445"/>
    </location>
</feature>
<dbReference type="Proteomes" id="UP001150538">
    <property type="component" value="Unassembled WGS sequence"/>
</dbReference>
<evidence type="ECO:0000256" key="5">
    <source>
        <dbReference type="ARBA" id="ARBA00022777"/>
    </source>
</evidence>
<feature type="compositionally biased region" description="Low complexity" evidence="9">
    <location>
        <begin position="1410"/>
        <end position="1435"/>
    </location>
</feature>
<organism evidence="11 12">
    <name type="scientific">Mycoemilia scoparia</name>
    <dbReference type="NCBI Taxonomy" id="417184"/>
    <lineage>
        <taxon>Eukaryota</taxon>
        <taxon>Fungi</taxon>
        <taxon>Fungi incertae sedis</taxon>
        <taxon>Zoopagomycota</taxon>
        <taxon>Kickxellomycotina</taxon>
        <taxon>Kickxellomycetes</taxon>
        <taxon>Kickxellales</taxon>
        <taxon>Kickxellaceae</taxon>
        <taxon>Mycoemilia</taxon>
    </lineage>
</organism>
<feature type="compositionally biased region" description="Basic and acidic residues" evidence="9">
    <location>
        <begin position="766"/>
        <end position="796"/>
    </location>
</feature>
<feature type="compositionally biased region" description="Low complexity" evidence="9">
    <location>
        <begin position="1342"/>
        <end position="1369"/>
    </location>
</feature>
<feature type="binding site" evidence="8">
    <location>
        <position position="279"/>
    </location>
    <ligand>
        <name>ATP</name>
        <dbReference type="ChEBI" id="CHEBI:30616"/>
    </ligand>
</feature>
<feature type="compositionally biased region" description="Low complexity" evidence="9">
    <location>
        <begin position="1104"/>
        <end position="1131"/>
    </location>
</feature>
<feature type="active site" description="Pros-phosphohistidine intermediate" evidence="8">
    <location>
        <position position="312"/>
    </location>
</feature>
<feature type="compositionally biased region" description="Polar residues" evidence="9">
    <location>
        <begin position="1168"/>
        <end position="1207"/>
    </location>
</feature>
<dbReference type="PROSITE" id="PS51374">
    <property type="entry name" value="NDPK_LIKE"/>
    <property type="match status" value="2"/>
</dbReference>
<feature type="compositionally biased region" description="Basic and acidic residues" evidence="9">
    <location>
        <begin position="603"/>
        <end position="617"/>
    </location>
</feature>
<feature type="region of interest" description="Disordered" evidence="9">
    <location>
        <begin position="345"/>
        <end position="1612"/>
    </location>
</feature>
<feature type="compositionally biased region" description="Low complexity" evidence="9">
    <location>
        <begin position="1288"/>
        <end position="1307"/>
    </location>
</feature>
<comment type="caution">
    <text evidence="8">Lacks conserved residue(s) required for the propagation of feature annotation.</text>
</comment>
<feature type="binding site" evidence="8">
    <location>
        <position position="191"/>
    </location>
    <ligand>
        <name>ATP</name>
        <dbReference type="ChEBI" id="CHEBI:30616"/>
    </ligand>
</feature>
<evidence type="ECO:0000259" key="10">
    <source>
        <dbReference type="SMART" id="SM00562"/>
    </source>
</evidence>
<evidence type="ECO:0000256" key="3">
    <source>
        <dbReference type="ARBA" id="ARBA00022679"/>
    </source>
</evidence>
<name>A0A9W7ZZ09_9FUNG</name>
<dbReference type="GO" id="GO:0005524">
    <property type="term" value="F:ATP binding"/>
    <property type="evidence" value="ECO:0007669"/>
    <property type="project" value="UniProtKB-KW"/>
</dbReference>
<feature type="compositionally biased region" description="Low complexity" evidence="9">
    <location>
        <begin position="1217"/>
        <end position="1234"/>
    </location>
</feature>
<evidence type="ECO:0000313" key="12">
    <source>
        <dbReference type="Proteomes" id="UP001150538"/>
    </source>
</evidence>
<dbReference type="GO" id="GO:0009117">
    <property type="term" value="P:nucleotide metabolic process"/>
    <property type="evidence" value="ECO:0007669"/>
    <property type="project" value="UniProtKB-KW"/>
</dbReference>
<dbReference type="InterPro" id="IPR036850">
    <property type="entry name" value="NDK-like_dom_sf"/>
</dbReference>
<sequence length="1612" mass="168503">MDNNTSNSHHHDTVSTIPEDTIDRTLALVLPDSLTRTRFPQIDAIIKLNDFEVIRTKKIWLTKQNVLDLFPDRFKDRDSVSAAKWVEYATSGPCIALDLKKDFSAMSWQIALGPLDAATQSPRDTTSTIRGSLAIDNVRVAAEGSDEPEQAVEQLNMIFSDKIPEISYDGYLMLPPDNSAVDVEYTLAMIKPDITTSLLQDSTSSSSSSSKVYEILTQIKNCGIEIVQERRVQFNRGQAEYFYAEHKGKPFFAGLVDFMTSGLSVVLKLRTDNAVKVWREIIGPTDHAVAKRDFPNSIRAKFGTSIQANAVHGSDSPESAARELEFFFKTPSNLFDELEISADAGAGAGATPETPKQDTTNNTNDTPNKPSSGGDKKKKNKRKRNKRNKRKQSVTSNASSVSGTGGETTPLSASVSLQNSDDEASATNTGSKNLLTPNINEQPQLDTIAEIESQVAPPKASGADAKREDDAKQEEPVVENGHHDKPSVSQESETNGAFEEKPVVQDNGTDKDVSEEKKEAGAANEDSIKESDIQTKKQIEEETKPGIDEEKIEAPETSEATEKSAVKEEANEVAEPEKDEKINDLEVEKQQDAEVETSAAEPGKIETQDAEVSKESAIEPPPTAEKSDKSTNDSTKNTQPQPEVEDEPVPELQAIEPAAGAKKDTEKDTEPEDACFESAVGPSSKAVEQSEAVDDSKEDPASADQEEKQEAQELLAYDPVEEAKEDSVVPEANTAHNTDSTAKEDIKNKDGDAPLDTKAIAQTELVDAKDSTDAEPKDTTQVQEETKEIATDKSGVEEINGSGAKQETDKETLPGVKESDGDNENAGQPKEATDENEKSATDSIESEPIPKGLVKTADIPAPTTTATESNQQKDEGETKEGKDTAASKDQSGESHAVGRGSASGRSSLVSSSPFLQADRSQGTPISSSRRTSSINRVMSPFLLKELAGSSDAQEASANTHEAESSTGASKKTAGTATPASVSRSGAIKERAALLESQTIKSTAQPKDGWVSTLPRGAKPPASDQLEAVSPPPKEKTPTTTVTTTTAHSRPSVKGLFGDAPKEEPETSATPPASVESPKKTTVSASAAARIPSTGAAAPASKPKTNTSTTAASSRRTSAASSASSRHGATTTVSSARVPRSSTVAKSSASTTAPVSRRTPVTSRVAAGSTVTKKPSDAATSPTVVRKSATLSRATGSRFTSTLPTTKPTAGALQRPNASSTVGRAAGARAAVGSRPLSLKPTPGTTAVATRTTASKATVGTTTPRTAVAPASAARRLADKEAIASRRLTTGSIGTSSSSASKATSASAVAKPRPGVSAISRTSVGAASPASRRVSAIGTPSSATRTATTTARKPVGTTASVRSTSAASATKKPVAVRNSSATSAATKPAVPSGSAVKKVPGAKPATGRVGASTATASRTISTTKPAATTTTTSTAARRVAIKPGATSSTTSTRPNGVAKTKPTSATTSTTKRPIVASSAVRARPTATSSSATKRPVGGTPIASTRSVPKTSTQPSAAKTTKANEKQQQPSVPVTPKKSATAAVPAPVEKEESKEATKGDGIEETPKDENISPVSNEKDVTTLSHPTTTSSPENAYQKAATETVEPPTTNEALD</sequence>
<feature type="compositionally biased region" description="Basic and acidic residues" evidence="9">
    <location>
        <begin position="498"/>
        <end position="592"/>
    </location>
</feature>
<feature type="binding site" evidence="8">
    <location>
        <position position="285"/>
    </location>
    <ligand>
        <name>ATP</name>
        <dbReference type="ChEBI" id="CHEBI:30616"/>
    </ligand>
</feature>
<feature type="compositionally biased region" description="Basic and acidic residues" evidence="9">
    <location>
        <begin position="464"/>
        <end position="486"/>
    </location>
</feature>
<evidence type="ECO:0000256" key="4">
    <source>
        <dbReference type="ARBA" id="ARBA00022741"/>
    </source>
</evidence>
<evidence type="ECO:0000256" key="8">
    <source>
        <dbReference type="PROSITE-ProRule" id="PRU00706"/>
    </source>
</evidence>
<reference evidence="11" key="1">
    <citation type="submission" date="2022-07" db="EMBL/GenBank/DDBJ databases">
        <title>Phylogenomic reconstructions and comparative analyses of Kickxellomycotina fungi.</title>
        <authorList>
            <person name="Reynolds N.K."/>
            <person name="Stajich J.E."/>
            <person name="Barry K."/>
            <person name="Grigoriev I.V."/>
            <person name="Crous P."/>
            <person name="Smith M.E."/>
        </authorList>
    </citation>
    <scope>NUCLEOTIDE SEQUENCE</scope>
    <source>
        <strain evidence="11">NBRC 100468</strain>
    </source>
</reference>
<feature type="compositionally biased region" description="Polar residues" evidence="9">
    <location>
        <begin position="1444"/>
        <end position="1453"/>
    </location>
</feature>
<dbReference type="InterPro" id="IPR023005">
    <property type="entry name" value="Nucleoside_diP_kinase_AS"/>
</dbReference>
<feature type="compositionally biased region" description="Low complexity" evidence="9">
    <location>
        <begin position="894"/>
        <end position="912"/>
    </location>
</feature>
<feature type="compositionally biased region" description="Low complexity" evidence="9">
    <location>
        <begin position="1140"/>
        <end position="1155"/>
    </location>
</feature>
<proteinExistence type="inferred from homology"/>
<feature type="compositionally biased region" description="Polar residues" evidence="9">
    <location>
        <begin position="995"/>
        <end position="1004"/>
    </location>
</feature>
<accession>A0A9W7ZZ09</accession>
<evidence type="ECO:0000256" key="6">
    <source>
        <dbReference type="ARBA" id="ARBA00022840"/>
    </source>
</evidence>
<comment type="similarity">
    <text evidence="1 8">Belongs to the NDK family.</text>
</comment>
<evidence type="ECO:0000256" key="1">
    <source>
        <dbReference type="ARBA" id="ARBA00008142"/>
    </source>
</evidence>
<keyword evidence="5" id="KW-0418">Kinase</keyword>
<dbReference type="InterPro" id="IPR034907">
    <property type="entry name" value="NDK-like_dom"/>
</dbReference>
<dbReference type="Pfam" id="PF00334">
    <property type="entry name" value="NDK"/>
    <property type="match status" value="2"/>
</dbReference>
<feature type="compositionally biased region" description="Low complexity" evidence="9">
    <location>
        <begin position="357"/>
        <end position="370"/>
    </location>
</feature>
<keyword evidence="3" id="KW-0808">Transferase</keyword>
<feature type="compositionally biased region" description="Basic residues" evidence="9">
    <location>
        <begin position="376"/>
        <end position="392"/>
    </location>
</feature>
<feature type="compositionally biased region" description="Basic and acidic residues" evidence="9">
    <location>
        <begin position="806"/>
        <end position="820"/>
    </location>
</feature>
<feature type="compositionally biased region" description="Low complexity" evidence="9">
    <location>
        <begin position="1579"/>
        <end position="1590"/>
    </location>
</feature>
<dbReference type="SUPFAM" id="SSF54919">
    <property type="entry name" value="Nucleoside diphosphate kinase, NDK"/>
    <property type="match status" value="2"/>
</dbReference>